<dbReference type="GO" id="GO:0003723">
    <property type="term" value="F:RNA binding"/>
    <property type="evidence" value="ECO:0007669"/>
    <property type="project" value="TreeGrafter"/>
</dbReference>
<evidence type="ECO:0000259" key="7">
    <source>
        <dbReference type="PROSITE" id="PS50103"/>
    </source>
</evidence>
<organism evidence="11">
    <name type="scientific">Ananas comosus</name>
    <name type="common">Pineapple</name>
    <name type="synonym">Ananas ananas</name>
    <dbReference type="NCBI Taxonomy" id="4615"/>
    <lineage>
        <taxon>Eukaryota</taxon>
        <taxon>Viridiplantae</taxon>
        <taxon>Streptophyta</taxon>
        <taxon>Embryophyta</taxon>
        <taxon>Tracheophyta</taxon>
        <taxon>Spermatophyta</taxon>
        <taxon>Magnoliopsida</taxon>
        <taxon>Liliopsida</taxon>
        <taxon>Poales</taxon>
        <taxon>Bromeliaceae</taxon>
        <taxon>Bromelioideae</taxon>
        <taxon>Ananas</taxon>
    </lineage>
</organism>
<dbReference type="RefSeq" id="XP_020106994.1">
    <property type="nucleotide sequence ID" value="XM_020251405.1"/>
</dbReference>
<keyword evidence="4 5" id="KW-0862">Zinc</keyword>
<feature type="region of interest" description="Disordered" evidence="6">
    <location>
        <begin position="1"/>
        <end position="33"/>
    </location>
</feature>
<evidence type="ECO:0000256" key="5">
    <source>
        <dbReference type="PROSITE-ProRule" id="PRU00723"/>
    </source>
</evidence>
<evidence type="ECO:0000313" key="8">
    <source>
        <dbReference type="Proteomes" id="UP000515123"/>
    </source>
</evidence>
<dbReference type="OrthoDB" id="411372at2759"/>
<dbReference type="FunFam" id="3.30.1370.210:FF:000010">
    <property type="entry name" value="Zinc finger CCCH domain-containing protein 28"/>
    <property type="match status" value="2"/>
</dbReference>
<proteinExistence type="predicted"/>
<feature type="zinc finger region" description="C3H1-type" evidence="5">
    <location>
        <begin position="167"/>
        <end position="195"/>
    </location>
</feature>
<protein>
    <submittedName>
        <fullName evidence="9 10">Zinc finger CCCH domain-containing protein 28-like</fullName>
    </submittedName>
</protein>
<feature type="zinc finger region" description="C3H1-type" evidence="5">
    <location>
        <begin position="273"/>
        <end position="299"/>
    </location>
</feature>
<evidence type="ECO:0000313" key="12">
    <source>
        <dbReference type="RefSeq" id="XP_020106997.1"/>
    </source>
</evidence>
<keyword evidence="2" id="KW-0677">Repeat</keyword>
<feature type="zinc finger region" description="C3H1-type" evidence="5">
    <location>
        <begin position="201"/>
        <end position="228"/>
    </location>
</feature>
<feature type="compositionally biased region" description="Basic residues" evidence="6">
    <location>
        <begin position="131"/>
        <end position="140"/>
    </location>
</feature>
<dbReference type="SMART" id="SM00356">
    <property type="entry name" value="ZnF_C3H1"/>
    <property type="match status" value="8"/>
</dbReference>
<dbReference type="PROSITE" id="PS50103">
    <property type="entry name" value="ZF_C3H1"/>
    <property type="match status" value="8"/>
</dbReference>
<feature type="zinc finger region" description="C3H1-type" evidence="5">
    <location>
        <begin position="243"/>
        <end position="271"/>
    </location>
</feature>
<keyword evidence="8" id="KW-1185">Reference proteome</keyword>
<reference evidence="9 10" key="2">
    <citation type="submission" date="2025-04" db="UniProtKB">
        <authorList>
            <consortium name="RefSeq"/>
        </authorList>
    </citation>
    <scope>IDENTIFICATION</scope>
    <source>
        <tissue evidence="9 10">Leaf</tissue>
    </source>
</reference>
<dbReference type="Proteomes" id="UP000515123">
    <property type="component" value="Linkage group 17"/>
</dbReference>
<keyword evidence="3 5" id="KW-0863">Zinc-finger</keyword>
<feature type="domain" description="C3H1-type" evidence="7">
    <location>
        <begin position="327"/>
        <end position="353"/>
    </location>
</feature>
<feature type="compositionally biased region" description="Low complexity" evidence="6">
    <location>
        <begin position="1"/>
        <end position="13"/>
    </location>
</feature>
<dbReference type="PANTHER" id="PTHR12675:SF12">
    <property type="entry name" value="PROTEIN MUSCLEBLIND"/>
    <property type="match status" value="1"/>
</dbReference>
<feature type="domain" description="C3H1-type" evidence="7">
    <location>
        <begin position="167"/>
        <end position="195"/>
    </location>
</feature>
<dbReference type="Gene3D" id="3.30.1370.210">
    <property type="match status" value="4"/>
</dbReference>
<feature type="compositionally biased region" description="Low complexity" evidence="6">
    <location>
        <begin position="21"/>
        <end position="30"/>
    </location>
</feature>
<feature type="domain" description="C3H1-type" evidence="7">
    <location>
        <begin position="52"/>
        <end position="80"/>
    </location>
</feature>
<feature type="domain" description="C3H1-type" evidence="7">
    <location>
        <begin position="201"/>
        <end position="228"/>
    </location>
</feature>
<evidence type="ECO:0000256" key="3">
    <source>
        <dbReference type="ARBA" id="ARBA00022771"/>
    </source>
</evidence>
<evidence type="ECO:0000313" key="11">
    <source>
        <dbReference type="RefSeq" id="XP_020106996.1"/>
    </source>
</evidence>
<sequence>MAPQSPNSPSSPRSPRKRSRSSSPSSSPWSYDDYIDGYASGGGGEGKRRRNDLSVVVCKDFLRRTCRRAPVDCKFAHPHSAVAIEGDKVTACADSLRNKCFRGSTCRYYHPPPHIQKSLLKSIGLEDPKPRSPRKRRRSSSPRSSPWSYNSDDDGYGNGSAKRRRNNLSVEVCKDFIRHICRRPPIDCKFAHPLPAVTIEGDKVTACADSLRNKCFRGLTCRYYHPPPHIQKSLQESIGIEDAKMETVCLDYMRGKCFRSARECRFSHQLSSGNSEIVCQDFLHGRCERKSCRYSHVPAHSMPQAYLLPRGAPMNVPNSPPRIANDQDVLPVCKDFLKNMCRRESCKYAHPDSQTEVIGDQVEVCRDFRRGLCHRPVCRFYHPSTALSAAKVNRVETHPLF</sequence>
<dbReference type="Pfam" id="PF22628">
    <property type="entry name" value="zf-CCCH_10"/>
    <property type="match status" value="5"/>
</dbReference>
<feature type="domain" description="C3H1-type" evidence="7">
    <location>
        <begin position="359"/>
        <end position="385"/>
    </location>
</feature>
<dbReference type="RefSeq" id="XP_020106997.1">
    <property type="nucleotide sequence ID" value="XM_020251408.1"/>
</dbReference>
<name>A0A6P5GEF5_ANACO</name>
<feature type="zinc finger region" description="C3H1-type" evidence="5">
    <location>
        <begin position="86"/>
        <end position="113"/>
    </location>
</feature>
<evidence type="ECO:0000256" key="1">
    <source>
        <dbReference type="ARBA" id="ARBA00022723"/>
    </source>
</evidence>
<dbReference type="InterPro" id="IPR000571">
    <property type="entry name" value="Znf_CCCH"/>
</dbReference>
<dbReference type="AlphaFoldDB" id="A0A6P5GEF5"/>
<evidence type="ECO:0000313" key="9">
    <source>
        <dbReference type="RefSeq" id="XP_020106994.1"/>
    </source>
</evidence>
<dbReference type="GeneID" id="109723153"/>
<evidence type="ECO:0000313" key="10">
    <source>
        <dbReference type="RefSeq" id="XP_020106995.1"/>
    </source>
</evidence>
<feature type="zinc finger region" description="C3H1-type" evidence="5">
    <location>
        <begin position="327"/>
        <end position="353"/>
    </location>
</feature>
<feature type="domain" description="C3H1-type" evidence="7">
    <location>
        <begin position="243"/>
        <end position="271"/>
    </location>
</feature>
<evidence type="ECO:0000256" key="2">
    <source>
        <dbReference type="ARBA" id="ARBA00022737"/>
    </source>
</evidence>
<dbReference type="RefSeq" id="XP_020106995.1">
    <property type="nucleotide sequence ID" value="XM_020251406.1"/>
</dbReference>
<feature type="domain" description="C3H1-type" evidence="7">
    <location>
        <begin position="273"/>
        <end position="299"/>
    </location>
</feature>
<dbReference type="PANTHER" id="PTHR12675">
    <property type="entry name" value="MUSCLEBLIND-LIKE PROTEIN"/>
    <property type="match status" value="1"/>
</dbReference>
<feature type="zinc finger region" description="C3H1-type" evidence="5">
    <location>
        <begin position="359"/>
        <end position="385"/>
    </location>
</feature>
<dbReference type="GO" id="GO:0008270">
    <property type="term" value="F:zinc ion binding"/>
    <property type="evidence" value="ECO:0007669"/>
    <property type="project" value="UniProtKB-KW"/>
</dbReference>
<feature type="zinc finger region" description="C3H1-type" evidence="5">
    <location>
        <begin position="52"/>
        <end position="80"/>
    </location>
</feature>
<dbReference type="InterPro" id="IPR054429">
    <property type="entry name" value="Znf-CCCH_Muscleblind-like"/>
</dbReference>
<gene>
    <name evidence="9 10 11 12" type="primary">LOC109723153</name>
</gene>
<accession>A0A6P5GEF5</accession>
<evidence type="ECO:0000256" key="4">
    <source>
        <dbReference type="ARBA" id="ARBA00022833"/>
    </source>
</evidence>
<dbReference type="RefSeq" id="XP_020106996.1">
    <property type="nucleotide sequence ID" value="XM_020251407.1"/>
</dbReference>
<dbReference type="GO" id="GO:0043484">
    <property type="term" value="P:regulation of RNA splicing"/>
    <property type="evidence" value="ECO:0007669"/>
    <property type="project" value="TreeGrafter"/>
</dbReference>
<keyword evidence="1 5" id="KW-0479">Metal-binding</keyword>
<evidence type="ECO:0000256" key="6">
    <source>
        <dbReference type="SAM" id="MobiDB-lite"/>
    </source>
</evidence>
<feature type="region of interest" description="Disordered" evidence="6">
    <location>
        <begin position="120"/>
        <end position="162"/>
    </location>
</feature>
<feature type="domain" description="C3H1-type" evidence="7">
    <location>
        <begin position="86"/>
        <end position="113"/>
    </location>
</feature>
<reference evidence="8" key="1">
    <citation type="journal article" date="2015" name="Nat. Genet.">
        <title>The pineapple genome and the evolution of CAM photosynthesis.</title>
        <authorList>
            <person name="Ming R."/>
            <person name="VanBuren R."/>
            <person name="Wai C.M."/>
            <person name="Tang H."/>
            <person name="Schatz M.C."/>
            <person name="Bowers J.E."/>
            <person name="Lyons E."/>
            <person name="Wang M.L."/>
            <person name="Chen J."/>
            <person name="Biggers E."/>
            <person name="Zhang J."/>
            <person name="Huang L."/>
            <person name="Zhang L."/>
            <person name="Miao W."/>
            <person name="Zhang J."/>
            <person name="Ye Z."/>
            <person name="Miao C."/>
            <person name="Lin Z."/>
            <person name="Wang H."/>
            <person name="Zhou H."/>
            <person name="Yim W.C."/>
            <person name="Priest H.D."/>
            <person name="Zheng C."/>
            <person name="Woodhouse M."/>
            <person name="Edger P.P."/>
            <person name="Guyot R."/>
            <person name="Guo H.B."/>
            <person name="Guo H."/>
            <person name="Zheng G."/>
            <person name="Singh R."/>
            <person name="Sharma A."/>
            <person name="Min X."/>
            <person name="Zheng Y."/>
            <person name="Lee H."/>
            <person name="Gurtowski J."/>
            <person name="Sedlazeck F.J."/>
            <person name="Harkess A."/>
            <person name="McKain M.R."/>
            <person name="Liao Z."/>
            <person name="Fang J."/>
            <person name="Liu J."/>
            <person name="Zhang X."/>
            <person name="Zhang Q."/>
            <person name="Hu W."/>
            <person name="Qin Y."/>
            <person name="Wang K."/>
            <person name="Chen L.Y."/>
            <person name="Shirley N."/>
            <person name="Lin Y.R."/>
            <person name="Liu L.Y."/>
            <person name="Hernandez A.G."/>
            <person name="Wright C.L."/>
            <person name="Bulone V."/>
            <person name="Tuskan G.A."/>
            <person name="Heath K."/>
            <person name="Zee F."/>
            <person name="Moore P.H."/>
            <person name="Sunkar R."/>
            <person name="Leebens-Mack J.H."/>
            <person name="Mockler T."/>
            <person name="Bennetzen J.L."/>
            <person name="Freeling M."/>
            <person name="Sankoff D."/>
            <person name="Paterson A.H."/>
            <person name="Zhu X."/>
            <person name="Yang X."/>
            <person name="Smith J.A."/>
            <person name="Cushman J.C."/>
            <person name="Paull R.E."/>
            <person name="Yu Q."/>
        </authorList>
    </citation>
    <scope>NUCLEOTIDE SEQUENCE [LARGE SCALE GENOMIC DNA]</scope>
    <source>
        <strain evidence="8">cv. F153</strain>
    </source>
</reference>